<dbReference type="KEGG" id="ccal:108629881"/>
<feature type="region of interest" description="Disordered" evidence="4">
    <location>
        <begin position="31"/>
        <end position="106"/>
    </location>
</feature>
<evidence type="ECO:0000256" key="2">
    <source>
        <dbReference type="ARBA" id="ARBA00022771"/>
    </source>
</evidence>
<evidence type="ECO:0000313" key="10">
    <source>
        <dbReference type="RefSeq" id="XP_026673463.1"/>
    </source>
</evidence>
<evidence type="ECO:0000259" key="5">
    <source>
        <dbReference type="Pfam" id="PF02892"/>
    </source>
</evidence>
<dbReference type="GeneID" id="108629881"/>
<dbReference type="RefSeq" id="XP_017888306.1">
    <property type="nucleotide sequence ID" value="XM_018032817.2"/>
</dbReference>
<dbReference type="InterPro" id="IPR003656">
    <property type="entry name" value="Znf_BED"/>
</dbReference>
<keyword evidence="3" id="KW-0862">Zinc</keyword>
<protein>
    <submittedName>
        <fullName evidence="7 8">Uncharacterized protein LOC108629881</fullName>
    </submittedName>
</protein>
<dbReference type="Pfam" id="PF02892">
    <property type="entry name" value="zf-BED"/>
    <property type="match status" value="1"/>
</dbReference>
<evidence type="ECO:0000256" key="3">
    <source>
        <dbReference type="ARBA" id="ARBA00022833"/>
    </source>
</evidence>
<dbReference type="RefSeq" id="XP_017888304.1">
    <property type="nucleotide sequence ID" value="XM_018032815.2"/>
</dbReference>
<keyword evidence="1" id="KW-0479">Metal-binding</keyword>
<feature type="compositionally biased region" description="Basic and acidic residues" evidence="4">
    <location>
        <begin position="58"/>
        <end position="77"/>
    </location>
</feature>
<feature type="domain" description="BED-type" evidence="5">
    <location>
        <begin position="132"/>
        <end position="161"/>
    </location>
</feature>
<organism evidence="6 10">
    <name type="scientific">Ceratina calcarata</name>
    <dbReference type="NCBI Taxonomy" id="156304"/>
    <lineage>
        <taxon>Eukaryota</taxon>
        <taxon>Metazoa</taxon>
        <taxon>Ecdysozoa</taxon>
        <taxon>Arthropoda</taxon>
        <taxon>Hexapoda</taxon>
        <taxon>Insecta</taxon>
        <taxon>Pterygota</taxon>
        <taxon>Neoptera</taxon>
        <taxon>Endopterygota</taxon>
        <taxon>Hymenoptera</taxon>
        <taxon>Apocrita</taxon>
        <taxon>Aculeata</taxon>
        <taxon>Apoidea</taxon>
        <taxon>Anthophila</taxon>
        <taxon>Apidae</taxon>
        <taxon>Ceratina</taxon>
        <taxon>Zadontomerus</taxon>
    </lineage>
</organism>
<keyword evidence="2" id="KW-0863">Zinc-finger</keyword>
<proteinExistence type="predicted"/>
<dbReference type="GO" id="GO:0003677">
    <property type="term" value="F:DNA binding"/>
    <property type="evidence" value="ECO:0007669"/>
    <property type="project" value="InterPro"/>
</dbReference>
<evidence type="ECO:0000313" key="6">
    <source>
        <dbReference type="Proteomes" id="UP000694925"/>
    </source>
</evidence>
<evidence type="ECO:0000256" key="4">
    <source>
        <dbReference type="SAM" id="MobiDB-lite"/>
    </source>
</evidence>
<evidence type="ECO:0000313" key="9">
    <source>
        <dbReference type="RefSeq" id="XP_026673462.1"/>
    </source>
</evidence>
<dbReference type="RefSeq" id="XP_026673462.1">
    <property type="nucleotide sequence ID" value="XM_026817661.1"/>
</dbReference>
<reference evidence="7 8" key="1">
    <citation type="submission" date="2025-04" db="UniProtKB">
        <authorList>
            <consortium name="RefSeq"/>
        </authorList>
    </citation>
    <scope>IDENTIFICATION</scope>
    <source>
        <tissue evidence="7 8">Whole body</tissue>
    </source>
</reference>
<accession>A0AAJ7WEH9</accession>
<evidence type="ECO:0000313" key="8">
    <source>
        <dbReference type="RefSeq" id="XP_017888306.1"/>
    </source>
</evidence>
<evidence type="ECO:0000256" key="1">
    <source>
        <dbReference type="ARBA" id="ARBA00022723"/>
    </source>
</evidence>
<dbReference type="RefSeq" id="XP_026673463.1">
    <property type="nucleotide sequence ID" value="XM_026817662.1"/>
</dbReference>
<sequence>MDAFCARSYEAKIETFDACTIDAENARREVSEGCETTVGEGERSSPRTAHSMTVAAAFREETRRIDGTSDTDPRGEESATVEQRRRQHDHRNDPASRIPSSNARRSMTPIRLPAILDGEFFTVIRVEDSNVTVRCSQCQKHLNGNLKSTGNFLSHIRRVHPFMVDKIKCKSNQRKPAMIYIDLSTDDCPEIVRTKRGYRKCYGTEEWQPGNEEVSERSNEWSDGSFAVRRRKLDETECSDLLKMSHNDSFVVEDEFDAIGRNVAAKLRNMRLDQRIIAEKLLNDILFEAQLGNLHRDSNIHV</sequence>
<gene>
    <name evidence="7 8 9 10" type="primary">LOC108629881</name>
</gene>
<evidence type="ECO:0000313" key="7">
    <source>
        <dbReference type="RefSeq" id="XP_017888304.1"/>
    </source>
</evidence>
<dbReference type="Proteomes" id="UP000694925">
    <property type="component" value="Unplaced"/>
</dbReference>
<dbReference type="GO" id="GO:0008270">
    <property type="term" value="F:zinc ion binding"/>
    <property type="evidence" value="ECO:0007669"/>
    <property type="project" value="UniProtKB-KW"/>
</dbReference>
<dbReference type="AlphaFoldDB" id="A0AAJ7WEH9"/>
<name>A0AAJ7WEH9_9HYME</name>
<keyword evidence="6" id="KW-1185">Reference proteome</keyword>